<feature type="compositionally biased region" description="Basic and acidic residues" evidence="1">
    <location>
        <begin position="1"/>
        <end position="13"/>
    </location>
</feature>
<feature type="region of interest" description="Disordered" evidence="1">
    <location>
        <begin position="1"/>
        <end position="49"/>
    </location>
</feature>
<dbReference type="Proteomes" id="UP000001096">
    <property type="component" value="Unassembled WGS sequence"/>
</dbReference>
<name>K8PJ96_9BRAD</name>
<evidence type="ECO:0000313" key="2">
    <source>
        <dbReference type="EMBL" id="EKS38443.1"/>
    </source>
</evidence>
<organism evidence="2 3">
    <name type="scientific">Afipia broomeae ATCC 49717</name>
    <dbReference type="NCBI Taxonomy" id="883078"/>
    <lineage>
        <taxon>Bacteria</taxon>
        <taxon>Pseudomonadati</taxon>
        <taxon>Pseudomonadota</taxon>
        <taxon>Alphaproteobacteria</taxon>
        <taxon>Hyphomicrobiales</taxon>
        <taxon>Nitrobacteraceae</taxon>
        <taxon>Afipia</taxon>
    </lineage>
</organism>
<keyword evidence="3" id="KW-1185">Reference proteome</keyword>
<proteinExistence type="predicted"/>
<protein>
    <submittedName>
        <fullName evidence="2">Uncharacterized protein</fullName>
    </submittedName>
</protein>
<comment type="caution">
    <text evidence="2">The sequence shown here is derived from an EMBL/GenBank/DDBJ whole genome shotgun (WGS) entry which is preliminary data.</text>
</comment>
<evidence type="ECO:0000256" key="1">
    <source>
        <dbReference type="SAM" id="MobiDB-lite"/>
    </source>
</evidence>
<dbReference type="HOGENOM" id="CLU_2646418_0_0_5"/>
<dbReference type="AlphaFoldDB" id="K8PJ96"/>
<sequence length="76" mass="8292">MERGAALRGDRPHCSGMNGGPLQGTSRSQCPFGLRQAGDTTGPKEGEKRPKITFENKGLMNAISFVRETKSDIDWL</sequence>
<reference evidence="2 3" key="1">
    <citation type="submission" date="2012-04" db="EMBL/GenBank/DDBJ databases">
        <title>The Genome Sequence of Afipia broomeae ATCC 49717.</title>
        <authorList>
            <consortium name="The Broad Institute Genome Sequencing Platform"/>
            <person name="Earl A."/>
            <person name="Ward D."/>
            <person name="Feldgarden M."/>
            <person name="Gevers D."/>
            <person name="Huys G."/>
            <person name="Walker B."/>
            <person name="Young S.K."/>
            <person name="Zeng Q."/>
            <person name="Gargeya S."/>
            <person name="Fitzgerald M."/>
            <person name="Haas B."/>
            <person name="Abouelleil A."/>
            <person name="Alvarado L."/>
            <person name="Arachchi H.M."/>
            <person name="Berlin A."/>
            <person name="Chapman S.B."/>
            <person name="Goldberg J."/>
            <person name="Griggs A."/>
            <person name="Gujja S."/>
            <person name="Hansen M."/>
            <person name="Howarth C."/>
            <person name="Imamovic A."/>
            <person name="Larimer J."/>
            <person name="McCowen C."/>
            <person name="Montmayeur A."/>
            <person name="Murphy C."/>
            <person name="Neiman D."/>
            <person name="Pearson M."/>
            <person name="Priest M."/>
            <person name="Roberts A."/>
            <person name="Saif S."/>
            <person name="Shea T."/>
            <person name="Sisk P."/>
            <person name="Sykes S."/>
            <person name="Wortman J."/>
            <person name="Nusbaum C."/>
            <person name="Birren B."/>
        </authorList>
    </citation>
    <scope>NUCLEOTIDE SEQUENCE [LARGE SCALE GENOMIC DNA]</scope>
    <source>
        <strain evidence="2 3">ATCC 49717</strain>
    </source>
</reference>
<gene>
    <name evidence="2" type="ORF">HMPREF9695_02283</name>
</gene>
<accession>K8PJ96</accession>
<evidence type="ECO:0000313" key="3">
    <source>
        <dbReference type="Proteomes" id="UP000001096"/>
    </source>
</evidence>
<dbReference type="EMBL" id="AGWX01000003">
    <property type="protein sequence ID" value="EKS38443.1"/>
    <property type="molecule type" value="Genomic_DNA"/>
</dbReference>